<reference evidence="2" key="1">
    <citation type="submission" date="2014-09" db="EMBL/GenBank/DDBJ databases">
        <authorList>
            <person name="Magalhaes I.L.F."/>
            <person name="Oliveira U."/>
            <person name="Santos F.R."/>
            <person name="Vidigal T.H.D.A."/>
            <person name="Brescovit A.D."/>
            <person name="Santos A.J."/>
        </authorList>
    </citation>
    <scope>NUCLEOTIDE SEQUENCE</scope>
    <source>
        <tissue evidence="2">Shoot tissue taken approximately 20 cm above the soil surface</tissue>
    </source>
</reference>
<feature type="compositionally biased region" description="Low complexity" evidence="1">
    <location>
        <begin position="10"/>
        <end position="26"/>
    </location>
</feature>
<feature type="compositionally biased region" description="Basic and acidic residues" evidence="1">
    <location>
        <begin position="164"/>
        <end position="173"/>
    </location>
</feature>
<feature type="region of interest" description="Disordered" evidence="1">
    <location>
        <begin position="144"/>
        <end position="173"/>
    </location>
</feature>
<dbReference type="EMBL" id="GBRH01191014">
    <property type="protein sequence ID" value="JAE06882.1"/>
    <property type="molecule type" value="Transcribed_RNA"/>
</dbReference>
<sequence>MSSMPRTWRSSSRSISACTSGSASASGWLPQARTAARRASRSAPPHSPAACRFAGRSAADEDEQEDASLPPPPPPLSARRGRLTQSAWPRREKCWSPPSSSSSLSPSASPTPMRSGLASSRSSNSRSGAATACARAWTWACEWRPSERSDDSGRERSMPPNSQTDRRQITNPS</sequence>
<feature type="compositionally biased region" description="Low complexity" evidence="1">
    <location>
        <begin position="41"/>
        <end position="52"/>
    </location>
</feature>
<protein>
    <submittedName>
        <fullName evidence="2">Uncharacterized protein</fullName>
    </submittedName>
</protein>
<proteinExistence type="predicted"/>
<name>A0A0A9F3F9_ARUDO</name>
<accession>A0A0A9F3F9</accession>
<evidence type="ECO:0000313" key="2">
    <source>
        <dbReference type="EMBL" id="JAE06882.1"/>
    </source>
</evidence>
<feature type="region of interest" description="Disordered" evidence="1">
    <location>
        <begin position="1"/>
        <end position="129"/>
    </location>
</feature>
<feature type="compositionally biased region" description="Low complexity" evidence="1">
    <location>
        <begin position="96"/>
        <end position="129"/>
    </location>
</feature>
<organism evidence="2">
    <name type="scientific">Arundo donax</name>
    <name type="common">Giant reed</name>
    <name type="synonym">Donax arundinaceus</name>
    <dbReference type="NCBI Taxonomy" id="35708"/>
    <lineage>
        <taxon>Eukaryota</taxon>
        <taxon>Viridiplantae</taxon>
        <taxon>Streptophyta</taxon>
        <taxon>Embryophyta</taxon>
        <taxon>Tracheophyta</taxon>
        <taxon>Spermatophyta</taxon>
        <taxon>Magnoliopsida</taxon>
        <taxon>Liliopsida</taxon>
        <taxon>Poales</taxon>
        <taxon>Poaceae</taxon>
        <taxon>PACMAD clade</taxon>
        <taxon>Arundinoideae</taxon>
        <taxon>Arundineae</taxon>
        <taxon>Arundo</taxon>
    </lineage>
</organism>
<evidence type="ECO:0000256" key="1">
    <source>
        <dbReference type="SAM" id="MobiDB-lite"/>
    </source>
</evidence>
<reference evidence="2" key="2">
    <citation type="journal article" date="2015" name="Data Brief">
        <title>Shoot transcriptome of the giant reed, Arundo donax.</title>
        <authorList>
            <person name="Barrero R.A."/>
            <person name="Guerrero F.D."/>
            <person name="Moolhuijzen P."/>
            <person name="Goolsby J.A."/>
            <person name="Tidwell J."/>
            <person name="Bellgard S.E."/>
            <person name="Bellgard M.I."/>
        </authorList>
    </citation>
    <scope>NUCLEOTIDE SEQUENCE</scope>
    <source>
        <tissue evidence="2">Shoot tissue taken approximately 20 cm above the soil surface</tissue>
    </source>
</reference>
<dbReference type="AlphaFoldDB" id="A0A0A9F3F9"/>
<feature type="compositionally biased region" description="Basic and acidic residues" evidence="1">
    <location>
        <begin position="144"/>
        <end position="157"/>
    </location>
</feature>